<evidence type="ECO:0000256" key="11">
    <source>
        <dbReference type="ARBA" id="ARBA00023315"/>
    </source>
</evidence>
<dbReference type="AlphaFoldDB" id="A0A0R3QMJ6"/>
<feature type="region of interest" description="Disordered" evidence="12">
    <location>
        <begin position="1"/>
        <end position="21"/>
    </location>
</feature>
<keyword evidence="11" id="KW-0012">Acyltransferase</keyword>
<dbReference type="SUPFAM" id="SSF53187">
    <property type="entry name" value="Zn-dependent exopeptidases"/>
    <property type="match status" value="1"/>
</dbReference>
<evidence type="ECO:0000313" key="16">
    <source>
        <dbReference type="WBParaSite" id="BTMF_0000893101-mRNA-1"/>
    </source>
</evidence>
<evidence type="ECO:0000256" key="1">
    <source>
        <dbReference type="ARBA" id="ARBA00000001"/>
    </source>
</evidence>
<name>A0A0R3QMJ6_9BILA</name>
<evidence type="ECO:0000256" key="9">
    <source>
        <dbReference type="ARBA" id="ARBA00022833"/>
    </source>
</evidence>
<evidence type="ECO:0000256" key="2">
    <source>
        <dbReference type="ARBA" id="ARBA00004613"/>
    </source>
</evidence>
<dbReference type="GO" id="GO:0016603">
    <property type="term" value="F:glutaminyl-peptide cyclotransferase activity"/>
    <property type="evidence" value="ECO:0007669"/>
    <property type="project" value="UniProtKB-EC"/>
</dbReference>
<dbReference type="Pfam" id="PF04389">
    <property type="entry name" value="Peptidase_M28"/>
    <property type="match status" value="1"/>
</dbReference>
<keyword evidence="7" id="KW-0808">Transferase</keyword>
<dbReference type="EMBL" id="UZAG01015766">
    <property type="protein sequence ID" value="VDO23197.1"/>
    <property type="molecule type" value="Genomic_DNA"/>
</dbReference>
<dbReference type="Gene3D" id="3.40.630.10">
    <property type="entry name" value="Zn peptidases"/>
    <property type="match status" value="1"/>
</dbReference>
<evidence type="ECO:0000256" key="4">
    <source>
        <dbReference type="ARBA" id="ARBA00012012"/>
    </source>
</evidence>
<keyword evidence="10" id="KW-1015">Disulfide bond</keyword>
<organism evidence="16">
    <name type="scientific">Brugia timori</name>
    <dbReference type="NCBI Taxonomy" id="42155"/>
    <lineage>
        <taxon>Eukaryota</taxon>
        <taxon>Metazoa</taxon>
        <taxon>Ecdysozoa</taxon>
        <taxon>Nematoda</taxon>
        <taxon>Chromadorea</taxon>
        <taxon>Rhabditida</taxon>
        <taxon>Spirurina</taxon>
        <taxon>Spiruromorpha</taxon>
        <taxon>Filarioidea</taxon>
        <taxon>Onchocercidae</taxon>
        <taxon>Brugia</taxon>
    </lineage>
</organism>
<reference evidence="14 15" key="2">
    <citation type="submission" date="2018-11" db="EMBL/GenBank/DDBJ databases">
        <authorList>
            <consortium name="Pathogen Informatics"/>
        </authorList>
    </citation>
    <scope>NUCLEOTIDE SEQUENCE [LARGE SCALE GENOMIC DNA]</scope>
</reference>
<feature type="domain" description="Peptidase M28" evidence="13">
    <location>
        <begin position="195"/>
        <end position="419"/>
    </location>
</feature>
<dbReference type="STRING" id="42155.A0A0R3QMJ6"/>
<evidence type="ECO:0000256" key="10">
    <source>
        <dbReference type="ARBA" id="ARBA00023157"/>
    </source>
</evidence>
<dbReference type="Proteomes" id="UP000280834">
    <property type="component" value="Unassembled WGS sequence"/>
</dbReference>
<dbReference type="GO" id="GO:0005576">
    <property type="term" value="C:extracellular region"/>
    <property type="evidence" value="ECO:0007669"/>
    <property type="project" value="UniProtKB-SubCell"/>
</dbReference>
<dbReference type="WBParaSite" id="BTMF_0000893101-mRNA-1">
    <property type="protein sequence ID" value="BTMF_0000893101-mRNA-1"/>
    <property type="gene ID" value="BTMF_0000893101"/>
</dbReference>
<keyword evidence="8" id="KW-0479">Metal-binding</keyword>
<evidence type="ECO:0000256" key="5">
    <source>
        <dbReference type="ARBA" id="ARBA00016861"/>
    </source>
</evidence>
<evidence type="ECO:0000256" key="7">
    <source>
        <dbReference type="ARBA" id="ARBA00022679"/>
    </source>
</evidence>
<comment type="catalytic activity">
    <reaction evidence="1">
        <text>N-terminal L-glutaminyl-[peptide] = N-terminal 5-oxo-L-prolyl-[peptide] + NH4(+)</text>
        <dbReference type="Rhea" id="RHEA:23652"/>
        <dbReference type="Rhea" id="RHEA-COMP:11736"/>
        <dbReference type="Rhea" id="RHEA-COMP:11846"/>
        <dbReference type="ChEBI" id="CHEBI:28938"/>
        <dbReference type="ChEBI" id="CHEBI:64722"/>
        <dbReference type="ChEBI" id="CHEBI:87215"/>
        <dbReference type="EC" id="2.3.2.5"/>
    </reaction>
</comment>
<dbReference type="CDD" id="cd03880">
    <property type="entry name" value="M28_QC_like"/>
    <property type="match status" value="1"/>
</dbReference>
<comment type="subcellular location">
    <subcellularLocation>
        <location evidence="2">Secreted</location>
    </subcellularLocation>
</comment>
<accession>A0A0R3QMJ6</accession>
<dbReference type="PANTHER" id="PTHR12283">
    <property type="entry name" value="GLUTAMINYL-PEPTIDE CYCLOTRANSFERASE"/>
    <property type="match status" value="1"/>
</dbReference>
<evidence type="ECO:0000313" key="14">
    <source>
        <dbReference type="EMBL" id="VDO23197.1"/>
    </source>
</evidence>
<keyword evidence="9" id="KW-0862">Zinc</keyword>
<evidence type="ECO:0000259" key="13">
    <source>
        <dbReference type="Pfam" id="PF04389"/>
    </source>
</evidence>
<dbReference type="EC" id="2.3.2.5" evidence="4"/>
<feature type="compositionally biased region" description="Polar residues" evidence="12">
    <location>
        <begin position="12"/>
        <end position="21"/>
    </location>
</feature>
<evidence type="ECO:0000256" key="6">
    <source>
        <dbReference type="ARBA" id="ARBA00022525"/>
    </source>
</evidence>
<keyword evidence="15" id="KW-1185">Reference proteome</keyword>
<keyword evidence="6" id="KW-0964">Secreted</keyword>
<comment type="similarity">
    <text evidence="3">Belongs to the glutaminyl-peptide cyclotransferase family.</text>
</comment>
<evidence type="ECO:0000313" key="15">
    <source>
        <dbReference type="Proteomes" id="UP000280834"/>
    </source>
</evidence>
<dbReference type="InterPro" id="IPR037457">
    <property type="entry name" value="M28_QC"/>
</dbReference>
<dbReference type="FunFam" id="3.40.630.10:FF:000029">
    <property type="entry name" value="Glutaminyl-peptide cyclotransferase"/>
    <property type="match status" value="1"/>
</dbReference>
<evidence type="ECO:0000256" key="12">
    <source>
        <dbReference type="SAM" id="MobiDB-lite"/>
    </source>
</evidence>
<dbReference type="PANTHER" id="PTHR12283:SF6">
    <property type="entry name" value="GLUTAMINYL-PEPTIDE CYCLOTRANSFERASE-RELATED"/>
    <property type="match status" value="1"/>
</dbReference>
<dbReference type="InterPro" id="IPR007484">
    <property type="entry name" value="Peptidase_M28"/>
</dbReference>
<sequence>MSSDHRKRMHESSTSVFSSQATYGKGRILSGRLQDHSRQQEQTNTTSFDLETVPLLSSIFSGSALQSLLFDFSSLRGNRNDIRFTLLPESCFLALFHSEPTCCTSTMAAISASAADKQGFQWSRSSLEKFCLMNDRQKFRELLEPILVPRIVGTQSHKEVAEHLSRTLSALGFTIEWDLFDEATPLGMKSFRTLIATHDPSVPRRLVLACHYDSKVLEGKIFIGATDSAVPCAMLLEMARTLGPYLHNRRRRDLTLQLIFFDGEEAFHEWSEMDSLYGSRHLASKWNREYFMNTSQSSFEFKKEIDRIDLFILLDLLGAPNPLLHYFHGFSSKNAFLEMMKIEMELKKTGCLHPLQPIFQPRTIYSTIEDDHVPFLNLNVPILHLIPLPFPDVWHKASDNADVLHYETIDNLNSILRVFVARYHQLVI</sequence>
<protein>
    <recommendedName>
        <fullName evidence="5">Glutaminyl-peptide cyclotransferase</fullName>
        <ecNumber evidence="4">2.3.2.5</ecNumber>
    </recommendedName>
</protein>
<proteinExistence type="inferred from homology"/>
<gene>
    <name evidence="14" type="ORF">BTMF_LOCUS6982</name>
</gene>
<dbReference type="InterPro" id="IPR040234">
    <property type="entry name" value="QC/QCL"/>
</dbReference>
<dbReference type="GO" id="GO:0008270">
    <property type="term" value="F:zinc ion binding"/>
    <property type="evidence" value="ECO:0007669"/>
    <property type="project" value="TreeGrafter"/>
</dbReference>
<evidence type="ECO:0000256" key="3">
    <source>
        <dbReference type="ARBA" id="ARBA00006014"/>
    </source>
</evidence>
<evidence type="ECO:0000256" key="8">
    <source>
        <dbReference type="ARBA" id="ARBA00022723"/>
    </source>
</evidence>
<reference evidence="16" key="1">
    <citation type="submission" date="2017-02" db="UniProtKB">
        <authorList>
            <consortium name="WormBaseParasite"/>
        </authorList>
    </citation>
    <scope>IDENTIFICATION</scope>
</reference>